<dbReference type="GO" id="GO:0004074">
    <property type="term" value="F:biliverdin reductase [NAD(P)H] activity"/>
    <property type="evidence" value="ECO:0007669"/>
    <property type="project" value="TreeGrafter"/>
</dbReference>
<organism evidence="3 4">
    <name type="scientific">Delitschia confertaspora ATCC 74209</name>
    <dbReference type="NCBI Taxonomy" id="1513339"/>
    <lineage>
        <taxon>Eukaryota</taxon>
        <taxon>Fungi</taxon>
        <taxon>Dikarya</taxon>
        <taxon>Ascomycota</taxon>
        <taxon>Pezizomycotina</taxon>
        <taxon>Dothideomycetes</taxon>
        <taxon>Pleosporomycetidae</taxon>
        <taxon>Pleosporales</taxon>
        <taxon>Delitschiaceae</taxon>
        <taxon>Delitschia</taxon>
    </lineage>
</organism>
<evidence type="ECO:0000313" key="4">
    <source>
        <dbReference type="Proteomes" id="UP000799536"/>
    </source>
</evidence>
<dbReference type="PANTHER" id="PTHR43355">
    <property type="entry name" value="FLAVIN REDUCTASE (NADPH)"/>
    <property type="match status" value="1"/>
</dbReference>
<evidence type="ECO:0000256" key="1">
    <source>
        <dbReference type="ARBA" id="ARBA00038376"/>
    </source>
</evidence>
<accession>A0A9P4JLC6</accession>
<dbReference type="PANTHER" id="PTHR43355:SF2">
    <property type="entry name" value="FLAVIN REDUCTASE (NADPH)"/>
    <property type="match status" value="1"/>
</dbReference>
<dbReference type="GO" id="GO:0042602">
    <property type="term" value="F:riboflavin reductase (NADPH) activity"/>
    <property type="evidence" value="ECO:0007669"/>
    <property type="project" value="TreeGrafter"/>
</dbReference>
<comment type="similarity">
    <text evidence="1">Belongs to the avfA family.</text>
</comment>
<dbReference type="AlphaFoldDB" id="A0A9P4JLC6"/>
<dbReference type="OrthoDB" id="419598at2759"/>
<dbReference type="Gene3D" id="3.40.50.720">
    <property type="entry name" value="NAD(P)-binding Rossmann-like Domain"/>
    <property type="match status" value="1"/>
</dbReference>
<comment type="caution">
    <text evidence="3">The sequence shown here is derived from an EMBL/GenBank/DDBJ whole genome shotgun (WGS) entry which is preliminary data.</text>
</comment>
<name>A0A9P4JLC6_9PLEO</name>
<dbReference type="Proteomes" id="UP000799536">
    <property type="component" value="Unassembled WGS sequence"/>
</dbReference>
<evidence type="ECO:0000259" key="2">
    <source>
        <dbReference type="Pfam" id="PF13460"/>
    </source>
</evidence>
<sequence>MQVLVIGGTGRTGRLVIDELLQRGHTVSTLARNPGAIEAKPGLTVIQGTPLKIDNIRTAFQQHTPNAVIVTLNARRATDSPFAANISPPRFMADSVANTCKVMREHNVRKIVVMQAFGVGETWPNMSYMLRLLVKKSNMCYQFDDHNLVAEEIKTAGVVYVLPRPNILKDGEAEEVREWPNHGKGVPMMGKISKKSVAKFLVDAAEMDKWNNSAPVLTN</sequence>
<dbReference type="Pfam" id="PF13460">
    <property type="entry name" value="NAD_binding_10"/>
    <property type="match status" value="1"/>
</dbReference>
<dbReference type="InterPro" id="IPR016040">
    <property type="entry name" value="NAD(P)-bd_dom"/>
</dbReference>
<proteinExistence type="inferred from homology"/>
<gene>
    <name evidence="3" type="ORF">GQ43DRAFT_483169</name>
</gene>
<reference evidence="3" key="1">
    <citation type="journal article" date="2020" name="Stud. Mycol.">
        <title>101 Dothideomycetes genomes: a test case for predicting lifestyles and emergence of pathogens.</title>
        <authorList>
            <person name="Haridas S."/>
            <person name="Albert R."/>
            <person name="Binder M."/>
            <person name="Bloem J."/>
            <person name="Labutti K."/>
            <person name="Salamov A."/>
            <person name="Andreopoulos B."/>
            <person name="Baker S."/>
            <person name="Barry K."/>
            <person name="Bills G."/>
            <person name="Bluhm B."/>
            <person name="Cannon C."/>
            <person name="Castanera R."/>
            <person name="Culley D."/>
            <person name="Daum C."/>
            <person name="Ezra D."/>
            <person name="Gonzalez J."/>
            <person name="Henrissat B."/>
            <person name="Kuo A."/>
            <person name="Liang C."/>
            <person name="Lipzen A."/>
            <person name="Lutzoni F."/>
            <person name="Magnuson J."/>
            <person name="Mondo S."/>
            <person name="Nolan M."/>
            <person name="Ohm R."/>
            <person name="Pangilinan J."/>
            <person name="Park H.-J."/>
            <person name="Ramirez L."/>
            <person name="Alfaro M."/>
            <person name="Sun H."/>
            <person name="Tritt A."/>
            <person name="Yoshinaga Y."/>
            <person name="Zwiers L.-H."/>
            <person name="Turgeon B."/>
            <person name="Goodwin S."/>
            <person name="Spatafora J."/>
            <person name="Crous P."/>
            <person name="Grigoriev I."/>
        </authorList>
    </citation>
    <scope>NUCLEOTIDE SEQUENCE</scope>
    <source>
        <strain evidence="3">ATCC 74209</strain>
    </source>
</reference>
<dbReference type="SUPFAM" id="SSF51735">
    <property type="entry name" value="NAD(P)-binding Rossmann-fold domains"/>
    <property type="match status" value="1"/>
</dbReference>
<feature type="domain" description="NAD(P)-binding" evidence="2">
    <location>
        <begin position="7"/>
        <end position="206"/>
    </location>
</feature>
<dbReference type="InterPro" id="IPR051606">
    <property type="entry name" value="Polyketide_Oxido-like"/>
</dbReference>
<dbReference type="EMBL" id="ML994132">
    <property type="protein sequence ID" value="KAF2198583.1"/>
    <property type="molecule type" value="Genomic_DNA"/>
</dbReference>
<evidence type="ECO:0000313" key="3">
    <source>
        <dbReference type="EMBL" id="KAF2198583.1"/>
    </source>
</evidence>
<protein>
    <submittedName>
        <fullName evidence="3">NAD(P)-binding protein</fullName>
    </submittedName>
</protein>
<dbReference type="InterPro" id="IPR036291">
    <property type="entry name" value="NAD(P)-bd_dom_sf"/>
</dbReference>
<keyword evidence="4" id="KW-1185">Reference proteome</keyword>